<dbReference type="AlphaFoldDB" id="A0A0L8HTT9"/>
<dbReference type="Pfam" id="PF13843">
    <property type="entry name" value="DDE_Tnp_1_7"/>
    <property type="match status" value="1"/>
</dbReference>
<dbReference type="PANTHER" id="PTHR47272">
    <property type="entry name" value="DDE_TNP_1_7 DOMAIN-CONTAINING PROTEIN"/>
    <property type="match status" value="1"/>
</dbReference>
<gene>
    <name evidence="2" type="ORF">OCBIM_22006144mg</name>
</gene>
<evidence type="ECO:0000259" key="1">
    <source>
        <dbReference type="Pfam" id="PF13843"/>
    </source>
</evidence>
<dbReference type="OMA" id="CINFEIY"/>
<reference evidence="2" key="1">
    <citation type="submission" date="2015-07" db="EMBL/GenBank/DDBJ databases">
        <title>MeaNS - Measles Nucleotide Surveillance Program.</title>
        <authorList>
            <person name="Tran T."/>
            <person name="Druce J."/>
        </authorList>
    </citation>
    <scope>NUCLEOTIDE SEQUENCE</scope>
    <source>
        <strain evidence="2">UCB-OBI-ISO-001</strain>
        <tissue evidence="2">Gonad</tissue>
    </source>
</reference>
<dbReference type="STRING" id="37653.A0A0L8HTT9"/>
<evidence type="ECO:0000313" key="2">
    <source>
        <dbReference type="EMBL" id="KOF92633.1"/>
    </source>
</evidence>
<sequence>MYAFDVYVGKCNQDIHTELGTGGDVVMKLIQKANVTADAGYRLHFDNYFTSFKLLNHLGSAGICATSTVRENRLLNCPLAKRKTFKKQPKWSSNLTLTSTVCVMKYKDNNVVTIASNFNSPIIGTSQKYSAEVKSYISIPQPTALQNYNLYMGGVDLIDQLVASDCTQMRQKWLWPISIHFIEVVVVNSCTDIYQ</sequence>
<protein>
    <recommendedName>
        <fullName evidence="1">PiggyBac transposable element-derived protein domain-containing protein</fullName>
    </recommendedName>
</protein>
<dbReference type="EMBL" id="KQ417300">
    <property type="protein sequence ID" value="KOF92633.1"/>
    <property type="molecule type" value="Genomic_DNA"/>
</dbReference>
<feature type="domain" description="PiggyBac transposable element-derived protein" evidence="1">
    <location>
        <begin position="2"/>
        <end position="189"/>
    </location>
</feature>
<accession>A0A0L8HTT9</accession>
<proteinExistence type="predicted"/>
<dbReference type="KEGG" id="obi:106868616"/>
<name>A0A0L8HTT9_OCTBM</name>
<dbReference type="OrthoDB" id="6146813at2759"/>
<dbReference type="InterPro" id="IPR029526">
    <property type="entry name" value="PGBD"/>
</dbReference>
<organism evidence="2">
    <name type="scientific">Octopus bimaculoides</name>
    <name type="common">California two-spotted octopus</name>
    <dbReference type="NCBI Taxonomy" id="37653"/>
    <lineage>
        <taxon>Eukaryota</taxon>
        <taxon>Metazoa</taxon>
        <taxon>Spiralia</taxon>
        <taxon>Lophotrochozoa</taxon>
        <taxon>Mollusca</taxon>
        <taxon>Cephalopoda</taxon>
        <taxon>Coleoidea</taxon>
        <taxon>Octopodiformes</taxon>
        <taxon>Octopoda</taxon>
        <taxon>Incirrata</taxon>
        <taxon>Octopodidae</taxon>
        <taxon>Octopus</taxon>
    </lineage>
</organism>